<name>A0AAE0LMS7_9PEZI</name>
<comment type="caution">
    <text evidence="2">The sequence shown here is derived from an EMBL/GenBank/DDBJ whole genome shotgun (WGS) entry which is preliminary data.</text>
</comment>
<dbReference type="EMBL" id="JAUEPN010000013">
    <property type="protein sequence ID" value="KAK3290434.1"/>
    <property type="molecule type" value="Genomic_DNA"/>
</dbReference>
<organism evidence="2 3">
    <name type="scientific">Chaetomium fimeti</name>
    <dbReference type="NCBI Taxonomy" id="1854472"/>
    <lineage>
        <taxon>Eukaryota</taxon>
        <taxon>Fungi</taxon>
        <taxon>Dikarya</taxon>
        <taxon>Ascomycota</taxon>
        <taxon>Pezizomycotina</taxon>
        <taxon>Sordariomycetes</taxon>
        <taxon>Sordariomycetidae</taxon>
        <taxon>Sordariales</taxon>
        <taxon>Chaetomiaceae</taxon>
        <taxon>Chaetomium</taxon>
    </lineage>
</organism>
<dbReference type="GeneID" id="87841868"/>
<evidence type="ECO:0000313" key="2">
    <source>
        <dbReference type="EMBL" id="KAK3290434.1"/>
    </source>
</evidence>
<feature type="signal peptide" evidence="1">
    <location>
        <begin position="1"/>
        <end position="24"/>
    </location>
</feature>
<sequence>MRLLNAPNALIVLIALLQDETAHSLAYADKAQGASCEPQAMEVQGMDVRERKGRCRYTGTCTLPRLPAGTLPFHLVIDPLPFSKRPNNKLSVGPLTELQKDDAETFLLHQNCCC</sequence>
<evidence type="ECO:0000256" key="1">
    <source>
        <dbReference type="SAM" id="SignalP"/>
    </source>
</evidence>
<evidence type="ECO:0000313" key="3">
    <source>
        <dbReference type="Proteomes" id="UP001278766"/>
    </source>
</evidence>
<feature type="chain" id="PRO_5042069217" evidence="1">
    <location>
        <begin position="25"/>
        <end position="114"/>
    </location>
</feature>
<gene>
    <name evidence="2" type="ORF">B0H64DRAFT_412340</name>
</gene>
<dbReference type="Proteomes" id="UP001278766">
    <property type="component" value="Unassembled WGS sequence"/>
</dbReference>
<reference evidence="2" key="1">
    <citation type="journal article" date="2023" name="Mol. Phylogenet. Evol.">
        <title>Genome-scale phylogeny and comparative genomics of the fungal order Sordariales.</title>
        <authorList>
            <person name="Hensen N."/>
            <person name="Bonometti L."/>
            <person name="Westerberg I."/>
            <person name="Brannstrom I.O."/>
            <person name="Guillou S."/>
            <person name="Cros-Aarteil S."/>
            <person name="Calhoun S."/>
            <person name="Haridas S."/>
            <person name="Kuo A."/>
            <person name="Mondo S."/>
            <person name="Pangilinan J."/>
            <person name="Riley R."/>
            <person name="LaButti K."/>
            <person name="Andreopoulos B."/>
            <person name="Lipzen A."/>
            <person name="Chen C."/>
            <person name="Yan M."/>
            <person name="Daum C."/>
            <person name="Ng V."/>
            <person name="Clum A."/>
            <person name="Steindorff A."/>
            <person name="Ohm R.A."/>
            <person name="Martin F."/>
            <person name="Silar P."/>
            <person name="Natvig D.O."/>
            <person name="Lalanne C."/>
            <person name="Gautier V."/>
            <person name="Ament-Velasquez S.L."/>
            <person name="Kruys A."/>
            <person name="Hutchinson M.I."/>
            <person name="Powell A.J."/>
            <person name="Barry K."/>
            <person name="Miller A.N."/>
            <person name="Grigoriev I.V."/>
            <person name="Debuchy R."/>
            <person name="Gladieux P."/>
            <person name="Hiltunen Thoren M."/>
            <person name="Johannesson H."/>
        </authorList>
    </citation>
    <scope>NUCLEOTIDE SEQUENCE</scope>
    <source>
        <strain evidence="2">CBS 168.71</strain>
    </source>
</reference>
<dbReference type="AlphaFoldDB" id="A0AAE0LMS7"/>
<keyword evidence="1" id="KW-0732">Signal</keyword>
<proteinExistence type="predicted"/>
<accession>A0AAE0LMS7</accession>
<protein>
    <submittedName>
        <fullName evidence="2">Uncharacterized protein</fullName>
    </submittedName>
</protein>
<reference evidence="2" key="2">
    <citation type="submission" date="2023-06" db="EMBL/GenBank/DDBJ databases">
        <authorList>
            <consortium name="Lawrence Berkeley National Laboratory"/>
            <person name="Haridas S."/>
            <person name="Hensen N."/>
            <person name="Bonometti L."/>
            <person name="Westerberg I."/>
            <person name="Brannstrom I.O."/>
            <person name="Guillou S."/>
            <person name="Cros-Aarteil S."/>
            <person name="Calhoun S."/>
            <person name="Kuo A."/>
            <person name="Mondo S."/>
            <person name="Pangilinan J."/>
            <person name="Riley R."/>
            <person name="Labutti K."/>
            <person name="Andreopoulos B."/>
            <person name="Lipzen A."/>
            <person name="Chen C."/>
            <person name="Yanf M."/>
            <person name="Daum C."/>
            <person name="Ng V."/>
            <person name="Clum A."/>
            <person name="Steindorff A."/>
            <person name="Ohm R."/>
            <person name="Martin F."/>
            <person name="Silar P."/>
            <person name="Natvig D."/>
            <person name="Lalanne C."/>
            <person name="Gautier V."/>
            <person name="Ament-Velasquez S.L."/>
            <person name="Kruys A."/>
            <person name="Hutchinson M.I."/>
            <person name="Powell A.J."/>
            <person name="Barry K."/>
            <person name="Miller A.N."/>
            <person name="Grigoriev I.V."/>
            <person name="Debuchy R."/>
            <person name="Gladieux P."/>
            <person name="Thoren M.H."/>
            <person name="Johannesson H."/>
        </authorList>
    </citation>
    <scope>NUCLEOTIDE SEQUENCE</scope>
    <source>
        <strain evidence="2">CBS 168.71</strain>
    </source>
</reference>
<keyword evidence="3" id="KW-1185">Reference proteome</keyword>
<dbReference type="RefSeq" id="XP_062653948.1">
    <property type="nucleotide sequence ID" value="XM_062804920.1"/>
</dbReference>